<keyword evidence="7 12" id="KW-0472">Membrane</keyword>
<dbReference type="CDD" id="cd05767">
    <property type="entry name" value="IgC1_MHC_II_alpha"/>
    <property type="match status" value="1"/>
</dbReference>
<keyword evidence="9" id="KW-0325">Glycoprotein</keyword>
<evidence type="ECO:0000256" key="2">
    <source>
        <dbReference type="ARBA" id="ARBA00007394"/>
    </source>
</evidence>
<feature type="domain" description="Ig-like" evidence="13">
    <location>
        <begin position="110"/>
        <end position="205"/>
    </location>
</feature>
<dbReference type="InterPro" id="IPR013783">
    <property type="entry name" value="Ig-like_fold"/>
</dbReference>
<dbReference type="EMBL" id="JAUPFM010000008">
    <property type="protein sequence ID" value="KAK2844563.1"/>
    <property type="molecule type" value="Genomic_DNA"/>
</dbReference>
<evidence type="ECO:0000256" key="8">
    <source>
        <dbReference type="ARBA" id="ARBA00023157"/>
    </source>
</evidence>
<evidence type="ECO:0000256" key="1">
    <source>
        <dbReference type="ARBA" id="ARBA00004479"/>
    </source>
</evidence>
<dbReference type="SUPFAM" id="SSF48726">
    <property type="entry name" value="Immunoglobulin"/>
    <property type="match status" value="1"/>
</dbReference>
<dbReference type="SMART" id="SM00407">
    <property type="entry name" value="IGc1"/>
    <property type="match status" value="1"/>
</dbReference>
<evidence type="ECO:0000313" key="14">
    <source>
        <dbReference type="EMBL" id="KAK2844563.1"/>
    </source>
</evidence>
<keyword evidence="11" id="KW-0393">Immunoglobulin domain</keyword>
<dbReference type="Proteomes" id="UP001187415">
    <property type="component" value="Unassembled WGS sequence"/>
</dbReference>
<evidence type="ECO:0000256" key="10">
    <source>
        <dbReference type="ARBA" id="ARBA00023182"/>
    </source>
</evidence>
<evidence type="ECO:0000259" key="13">
    <source>
        <dbReference type="PROSITE" id="PS50835"/>
    </source>
</evidence>
<keyword evidence="4" id="KW-0391">Immunity</keyword>
<dbReference type="Pfam" id="PF07654">
    <property type="entry name" value="C1-set"/>
    <property type="match status" value="1"/>
</dbReference>
<dbReference type="Gene3D" id="2.60.40.10">
    <property type="entry name" value="Immunoglobulins"/>
    <property type="match status" value="1"/>
</dbReference>
<evidence type="ECO:0000256" key="4">
    <source>
        <dbReference type="ARBA" id="ARBA00022859"/>
    </source>
</evidence>
<keyword evidence="15" id="KW-1185">Reference proteome</keyword>
<name>A0AA88MWV5_CHASR</name>
<dbReference type="InterPro" id="IPR036179">
    <property type="entry name" value="Ig-like_dom_sf"/>
</dbReference>
<dbReference type="InterPro" id="IPR003597">
    <property type="entry name" value="Ig_C1-set"/>
</dbReference>
<comment type="subcellular location">
    <subcellularLocation>
        <location evidence="1">Membrane</location>
        <topology evidence="1">Single-pass type I membrane protein</topology>
    </subcellularLocation>
</comment>
<dbReference type="AlphaFoldDB" id="A0AA88MWV5"/>
<dbReference type="GO" id="GO:0002250">
    <property type="term" value="P:adaptive immune response"/>
    <property type="evidence" value="ECO:0007669"/>
    <property type="project" value="UniProtKB-KW"/>
</dbReference>
<evidence type="ECO:0000256" key="6">
    <source>
        <dbReference type="ARBA" id="ARBA00023130"/>
    </source>
</evidence>
<comment type="similarity">
    <text evidence="2">Belongs to the MHC class II family.</text>
</comment>
<dbReference type="InterPro" id="IPR003006">
    <property type="entry name" value="Ig/MHC_CS"/>
</dbReference>
<organism evidence="14 15">
    <name type="scientific">Channa striata</name>
    <name type="common">Snakehead murrel</name>
    <name type="synonym">Ophicephalus striatus</name>
    <dbReference type="NCBI Taxonomy" id="64152"/>
    <lineage>
        <taxon>Eukaryota</taxon>
        <taxon>Metazoa</taxon>
        <taxon>Chordata</taxon>
        <taxon>Craniata</taxon>
        <taxon>Vertebrata</taxon>
        <taxon>Euteleostomi</taxon>
        <taxon>Actinopterygii</taxon>
        <taxon>Neopterygii</taxon>
        <taxon>Teleostei</taxon>
        <taxon>Neoteleostei</taxon>
        <taxon>Acanthomorphata</taxon>
        <taxon>Anabantaria</taxon>
        <taxon>Anabantiformes</taxon>
        <taxon>Channoidei</taxon>
        <taxon>Channidae</taxon>
        <taxon>Channa</taxon>
    </lineage>
</organism>
<dbReference type="InterPro" id="IPR007110">
    <property type="entry name" value="Ig-like_dom"/>
</dbReference>
<dbReference type="PROSITE" id="PS00290">
    <property type="entry name" value="IG_MHC"/>
    <property type="match status" value="1"/>
</dbReference>
<evidence type="ECO:0000256" key="11">
    <source>
        <dbReference type="ARBA" id="ARBA00023319"/>
    </source>
</evidence>
<protein>
    <recommendedName>
        <fullName evidence="13">Ig-like domain-containing protein</fullName>
    </recommendedName>
</protein>
<reference evidence="14" key="1">
    <citation type="submission" date="2023-07" db="EMBL/GenBank/DDBJ databases">
        <title>Chromosome-level Genome Assembly of Striped Snakehead (Channa striata).</title>
        <authorList>
            <person name="Liu H."/>
        </authorList>
    </citation>
    <scope>NUCLEOTIDE SEQUENCE</scope>
    <source>
        <strain evidence="14">Gz</strain>
        <tissue evidence="14">Muscle</tissue>
    </source>
</reference>
<keyword evidence="8" id="KW-1015">Disulfide bond</keyword>
<evidence type="ECO:0000256" key="7">
    <source>
        <dbReference type="ARBA" id="ARBA00023136"/>
    </source>
</evidence>
<dbReference type="PANTHER" id="PTHR19944">
    <property type="entry name" value="MHC CLASS II-RELATED"/>
    <property type="match status" value="1"/>
</dbReference>
<dbReference type="InterPro" id="IPR011162">
    <property type="entry name" value="MHC_I/II-like_Ag-recog"/>
</dbReference>
<keyword evidence="3 12" id="KW-0812">Transmembrane</keyword>
<dbReference type="InterPro" id="IPR001003">
    <property type="entry name" value="MHC_II_a_N"/>
</dbReference>
<evidence type="ECO:0000256" key="9">
    <source>
        <dbReference type="ARBA" id="ARBA00023180"/>
    </source>
</evidence>
<dbReference type="GO" id="GO:0042613">
    <property type="term" value="C:MHC class II protein complex"/>
    <property type="evidence" value="ECO:0007669"/>
    <property type="project" value="UniProtKB-KW"/>
</dbReference>
<dbReference type="Gene3D" id="3.10.320.10">
    <property type="entry name" value="Class II Histocompatibility Antigen, M Beta Chain, Chain B, domain 1"/>
    <property type="match status" value="1"/>
</dbReference>
<dbReference type="GO" id="GO:0002504">
    <property type="term" value="P:antigen processing and presentation of peptide or polysaccharide antigen via MHC class II"/>
    <property type="evidence" value="ECO:0007669"/>
    <property type="project" value="UniProtKB-KW"/>
</dbReference>
<dbReference type="Pfam" id="PF00993">
    <property type="entry name" value="MHC_II_alpha"/>
    <property type="match status" value="1"/>
</dbReference>
<dbReference type="PANTHER" id="PTHR19944:SF105">
    <property type="entry name" value="RLA CLASS II HISTOCOMPATIBILITY ANTIGEN, DP ALPHA-1 CHAIN"/>
    <property type="match status" value="1"/>
</dbReference>
<keyword evidence="6" id="KW-1064">Adaptive immunity</keyword>
<proteinExistence type="inferred from homology"/>
<keyword evidence="5 12" id="KW-1133">Transmembrane helix</keyword>
<dbReference type="InterPro" id="IPR014745">
    <property type="entry name" value="MHC_II_a/b_N"/>
</dbReference>
<evidence type="ECO:0000313" key="15">
    <source>
        <dbReference type="Proteomes" id="UP001187415"/>
    </source>
</evidence>
<accession>A0AA88MWV5</accession>
<evidence type="ECO:0000256" key="3">
    <source>
        <dbReference type="ARBA" id="ARBA00022692"/>
    </source>
</evidence>
<dbReference type="SUPFAM" id="SSF54452">
    <property type="entry name" value="MHC antigen-recognition domain"/>
    <property type="match status" value="1"/>
</dbReference>
<keyword evidence="10" id="KW-0491">MHC II</keyword>
<dbReference type="PROSITE" id="PS50835">
    <property type="entry name" value="IG_LIKE"/>
    <property type="match status" value="1"/>
</dbReference>
<evidence type="ECO:0000256" key="12">
    <source>
        <dbReference type="SAM" id="Phobius"/>
    </source>
</evidence>
<dbReference type="InterPro" id="IPR050160">
    <property type="entry name" value="MHC/Immunoglobulin"/>
</dbReference>
<sequence>MVISSSDMKQSALIILMLNTFCAFSQIPHEVLYVVGCFVNGTTEVQFEFDAEEIVYVDFAKEEIVYTVPAFLDPDPSQLLVGLSILNDALENEKLCLAFTAIAAAEENYPPEQRDPPESVLFPSEEVQLDIENSLICFVNHFYPPSVKFTWTKNGQLLSEGVSLSRYYPNNDQTFHQFSTLTFIPSEGDIYSCTVEHLALERPTTRIWEPEFSHQSLGPDIYCGVCLTLGMFGVSAGIFFIAKAQGQ</sequence>
<comment type="caution">
    <text evidence="14">The sequence shown here is derived from an EMBL/GenBank/DDBJ whole genome shotgun (WGS) entry which is preliminary data.</text>
</comment>
<gene>
    <name evidence="14" type="ORF">Q5P01_011222</name>
</gene>
<feature type="transmembrane region" description="Helical" evidence="12">
    <location>
        <begin position="221"/>
        <end position="242"/>
    </location>
</feature>
<evidence type="ECO:0000256" key="5">
    <source>
        <dbReference type="ARBA" id="ARBA00022989"/>
    </source>
</evidence>